<evidence type="ECO:0000313" key="1">
    <source>
        <dbReference type="EMBL" id="SEI85698.1"/>
    </source>
</evidence>
<organism evidence="1 2">
    <name type="scientific">Halohasta litchfieldiae</name>
    <dbReference type="NCBI Taxonomy" id="1073996"/>
    <lineage>
        <taxon>Archaea</taxon>
        <taxon>Methanobacteriati</taxon>
        <taxon>Methanobacteriota</taxon>
        <taxon>Stenosarchaea group</taxon>
        <taxon>Halobacteria</taxon>
        <taxon>Halobacteriales</taxon>
        <taxon>Haloferacaceae</taxon>
        <taxon>Halohasta</taxon>
    </lineage>
</organism>
<accession>A0A1H6TZZ3</accession>
<evidence type="ECO:0000313" key="2">
    <source>
        <dbReference type="Proteomes" id="UP000198888"/>
    </source>
</evidence>
<proteinExistence type="predicted"/>
<name>A0A1H6TZZ3_9EURY</name>
<gene>
    <name evidence="1" type="ORF">SAMN05444271_109123</name>
</gene>
<feature type="non-terminal residue" evidence="1">
    <location>
        <position position="1"/>
    </location>
</feature>
<protein>
    <submittedName>
        <fullName evidence="1">Uncharacterized protein</fullName>
    </submittedName>
</protein>
<sequence length="137" mass="15342">SIEVSSCRMLALVDTVPTSCVFVCDAFYDTLEMGNETVIADLGGTADSFEHPPDASQSYDTFRHRKYMQKVRRSGEDDTTDAVAERYAEWACQEVSTARGQPVDTMTIYRMYQPSPLDGDYDGLRKLTVIEWDCAAS</sequence>
<dbReference type="EMBL" id="FNYR01000009">
    <property type="protein sequence ID" value="SEI85698.1"/>
    <property type="molecule type" value="Genomic_DNA"/>
</dbReference>
<dbReference type="AlphaFoldDB" id="A0A1H6TZZ3"/>
<keyword evidence="2" id="KW-1185">Reference proteome</keyword>
<dbReference type="Proteomes" id="UP000198888">
    <property type="component" value="Unassembled WGS sequence"/>
</dbReference>
<reference evidence="1 2" key="1">
    <citation type="submission" date="2016-10" db="EMBL/GenBank/DDBJ databases">
        <authorList>
            <person name="de Groot N.N."/>
        </authorList>
    </citation>
    <scope>NUCLEOTIDE SEQUENCE [LARGE SCALE GENOMIC DNA]</scope>
    <source>
        <strain evidence="1 2">DSM 22187</strain>
    </source>
</reference>